<reference evidence="1" key="1">
    <citation type="submission" date="2023-04" db="EMBL/GenBank/DDBJ databases">
        <authorList>
            <person name="Vijverberg K."/>
            <person name="Xiong W."/>
            <person name="Schranz E."/>
        </authorList>
    </citation>
    <scope>NUCLEOTIDE SEQUENCE</scope>
</reference>
<organism evidence="1 2">
    <name type="scientific">Lactuca saligna</name>
    <name type="common">Willowleaf lettuce</name>
    <dbReference type="NCBI Taxonomy" id="75948"/>
    <lineage>
        <taxon>Eukaryota</taxon>
        <taxon>Viridiplantae</taxon>
        <taxon>Streptophyta</taxon>
        <taxon>Embryophyta</taxon>
        <taxon>Tracheophyta</taxon>
        <taxon>Spermatophyta</taxon>
        <taxon>Magnoliopsida</taxon>
        <taxon>eudicotyledons</taxon>
        <taxon>Gunneridae</taxon>
        <taxon>Pentapetalae</taxon>
        <taxon>asterids</taxon>
        <taxon>campanulids</taxon>
        <taxon>Asterales</taxon>
        <taxon>Asteraceae</taxon>
        <taxon>Cichorioideae</taxon>
        <taxon>Cichorieae</taxon>
        <taxon>Lactucinae</taxon>
        <taxon>Lactuca</taxon>
    </lineage>
</organism>
<gene>
    <name evidence="1" type="ORF">LSALG_LOCUS16651</name>
</gene>
<dbReference type="AlphaFoldDB" id="A0AA35YMT2"/>
<sequence>MHGGCYKLGYGDSRFMCLLPPFGATRFIVFLNLLNVFIDARILVDVDVKSLVVGLWSSEIQRKAQIAAQNLIQTNTRVSSWKRRRQC</sequence>
<proteinExistence type="predicted"/>
<protein>
    <submittedName>
        <fullName evidence="1">Uncharacterized protein</fullName>
    </submittedName>
</protein>
<evidence type="ECO:0000313" key="1">
    <source>
        <dbReference type="EMBL" id="CAI9276682.1"/>
    </source>
</evidence>
<accession>A0AA35YMT2</accession>
<keyword evidence="2" id="KW-1185">Reference proteome</keyword>
<name>A0AA35YMT2_LACSI</name>
<evidence type="ECO:0000313" key="2">
    <source>
        <dbReference type="Proteomes" id="UP001177003"/>
    </source>
</evidence>
<dbReference type="Proteomes" id="UP001177003">
    <property type="component" value="Chromosome 3"/>
</dbReference>
<dbReference type="EMBL" id="OX465079">
    <property type="protein sequence ID" value="CAI9276682.1"/>
    <property type="molecule type" value="Genomic_DNA"/>
</dbReference>